<keyword evidence="4" id="KW-0546">Nucleotide metabolism</keyword>
<dbReference type="Proteomes" id="UP000001683">
    <property type="component" value="Chromosome"/>
</dbReference>
<dbReference type="SUPFAM" id="SSF51283">
    <property type="entry name" value="dUTPase-like"/>
    <property type="match status" value="1"/>
</dbReference>
<dbReference type="PANTHER" id="PTHR11241">
    <property type="entry name" value="DEOXYURIDINE 5'-TRIPHOSPHATE NUCLEOTIDOHYDROLASE"/>
    <property type="match status" value="1"/>
</dbReference>
<reference evidence="7 8" key="2">
    <citation type="journal article" date="2011" name="J. Bacteriol.">
        <title>Complete genome sequence of the anaerobic, halophilic alkalithermophile Natranaerobius thermophilus JW/NM-WN-LF.</title>
        <authorList>
            <person name="Zhao B."/>
            <person name="Mesbah N.M."/>
            <person name="Dalin E."/>
            <person name="Goodwin L."/>
            <person name="Nolan M."/>
            <person name="Pitluck S."/>
            <person name="Chertkov O."/>
            <person name="Brettin T.S."/>
            <person name="Han J."/>
            <person name="Larimer F.W."/>
            <person name="Land M.L."/>
            <person name="Hauser L."/>
            <person name="Kyrpides N."/>
            <person name="Wiegel J."/>
        </authorList>
    </citation>
    <scope>NUCLEOTIDE SEQUENCE [LARGE SCALE GENOMIC DNA]</scope>
    <source>
        <strain evidence="8">ATCC BAA-1301 / DSM 18059 / JW/NM-WN-LF</strain>
    </source>
</reference>
<dbReference type="STRING" id="457570.Nther_1970"/>
<dbReference type="EMBL" id="CP001034">
    <property type="protein sequence ID" value="ACB85540.1"/>
    <property type="molecule type" value="Genomic_DNA"/>
</dbReference>
<evidence type="ECO:0000256" key="1">
    <source>
        <dbReference type="ARBA" id="ARBA00006581"/>
    </source>
</evidence>
<evidence type="ECO:0000256" key="3">
    <source>
        <dbReference type="ARBA" id="ARBA00022801"/>
    </source>
</evidence>
<dbReference type="GO" id="GO:0000287">
    <property type="term" value="F:magnesium ion binding"/>
    <property type="evidence" value="ECO:0007669"/>
    <property type="project" value="InterPro"/>
</dbReference>
<dbReference type="AlphaFoldDB" id="B2A6K7"/>
<protein>
    <recommendedName>
        <fullName evidence="2">dUTP diphosphatase</fullName>
        <ecNumber evidence="2">3.6.1.23</ecNumber>
    </recommendedName>
</protein>
<dbReference type="NCBIfam" id="NF001862">
    <property type="entry name" value="PRK00601.1"/>
    <property type="match status" value="1"/>
</dbReference>
<accession>B2A6K7</accession>
<comment type="similarity">
    <text evidence="1">Belongs to the dUTPase family.</text>
</comment>
<dbReference type="NCBIfam" id="TIGR00576">
    <property type="entry name" value="dut"/>
    <property type="match status" value="1"/>
</dbReference>
<dbReference type="FunCoup" id="B2A6K7">
    <property type="interactions" value="263"/>
</dbReference>
<evidence type="ECO:0000313" key="8">
    <source>
        <dbReference type="Proteomes" id="UP000001683"/>
    </source>
</evidence>
<dbReference type="GO" id="GO:0046081">
    <property type="term" value="P:dUTP catabolic process"/>
    <property type="evidence" value="ECO:0007669"/>
    <property type="project" value="InterPro"/>
</dbReference>
<dbReference type="Gene3D" id="2.70.40.10">
    <property type="match status" value="1"/>
</dbReference>
<organism evidence="7 8">
    <name type="scientific">Natranaerobius thermophilus (strain ATCC BAA-1301 / DSM 18059 / JW/NM-WN-LF)</name>
    <dbReference type="NCBI Taxonomy" id="457570"/>
    <lineage>
        <taxon>Bacteria</taxon>
        <taxon>Bacillati</taxon>
        <taxon>Bacillota</taxon>
        <taxon>Clostridia</taxon>
        <taxon>Natranaerobiales</taxon>
        <taxon>Natranaerobiaceae</taxon>
        <taxon>Natranaerobius</taxon>
    </lineage>
</organism>
<gene>
    <name evidence="7" type="ordered locus">Nther_1970</name>
</gene>
<reference evidence="7 8" key="1">
    <citation type="submission" date="2008-04" db="EMBL/GenBank/DDBJ databases">
        <title>Complete sequence of chromosome of Natranaerobius thermophilus JW/NM-WN-LF.</title>
        <authorList>
            <consortium name="US DOE Joint Genome Institute"/>
            <person name="Copeland A."/>
            <person name="Lucas S."/>
            <person name="Lapidus A."/>
            <person name="Glavina del Rio T."/>
            <person name="Dalin E."/>
            <person name="Tice H."/>
            <person name="Bruce D."/>
            <person name="Goodwin L."/>
            <person name="Pitluck S."/>
            <person name="Chertkov O."/>
            <person name="Brettin T."/>
            <person name="Detter J.C."/>
            <person name="Han C."/>
            <person name="Kuske C.R."/>
            <person name="Schmutz J."/>
            <person name="Larimer F."/>
            <person name="Land M."/>
            <person name="Hauser L."/>
            <person name="Kyrpides N."/>
            <person name="Lykidis A."/>
            <person name="Mesbah N.M."/>
            <person name="Wiegel J."/>
        </authorList>
    </citation>
    <scope>NUCLEOTIDE SEQUENCE [LARGE SCALE GENOMIC DNA]</scope>
    <source>
        <strain evidence="8">ATCC BAA-1301 / DSM 18059 / JW/NM-WN-LF</strain>
    </source>
</reference>
<keyword evidence="8" id="KW-1185">Reference proteome</keyword>
<dbReference type="EC" id="3.6.1.23" evidence="2"/>
<keyword evidence="3 7" id="KW-0378">Hydrolase</keyword>
<dbReference type="InterPro" id="IPR008181">
    <property type="entry name" value="dUTPase"/>
</dbReference>
<dbReference type="GO" id="GO:0006226">
    <property type="term" value="P:dUMP biosynthetic process"/>
    <property type="evidence" value="ECO:0007669"/>
    <property type="project" value="InterPro"/>
</dbReference>
<dbReference type="CDD" id="cd07557">
    <property type="entry name" value="trimeric_dUTPase"/>
    <property type="match status" value="1"/>
</dbReference>
<dbReference type="InterPro" id="IPR033704">
    <property type="entry name" value="dUTPase_trimeric"/>
</dbReference>
<dbReference type="HOGENOM" id="CLU_068508_1_3_9"/>
<dbReference type="InterPro" id="IPR029054">
    <property type="entry name" value="dUTPase-like"/>
</dbReference>
<dbReference type="Pfam" id="PF00692">
    <property type="entry name" value="dUTPase"/>
    <property type="match status" value="1"/>
</dbReference>
<evidence type="ECO:0000256" key="4">
    <source>
        <dbReference type="ARBA" id="ARBA00023080"/>
    </source>
</evidence>
<evidence type="ECO:0000313" key="7">
    <source>
        <dbReference type="EMBL" id="ACB85540.1"/>
    </source>
</evidence>
<sequence length="140" mass="15144">MKIKISAKDEHMPKYQNPGDVGADLKSAEEETIIIPAGENKLIKTGVKIELPQDIMATVHPRSGLAKKGIIAITGIIDIGFRGEIKVNLANLSTNHVEINPGDRIAQMVFNPVVKPEFVQVDKLSETKRGEEGFGSTGLS</sequence>
<proteinExistence type="inferred from homology"/>
<dbReference type="InterPro" id="IPR036157">
    <property type="entry name" value="dUTPase-like_sf"/>
</dbReference>
<evidence type="ECO:0000259" key="6">
    <source>
        <dbReference type="Pfam" id="PF00692"/>
    </source>
</evidence>
<dbReference type="eggNOG" id="COG0756">
    <property type="taxonomic scope" value="Bacteria"/>
</dbReference>
<dbReference type="RefSeq" id="WP_012448399.1">
    <property type="nucleotide sequence ID" value="NC_010718.1"/>
</dbReference>
<comment type="catalytic activity">
    <reaction evidence="5">
        <text>dUTP + H2O = dUMP + diphosphate + H(+)</text>
        <dbReference type="Rhea" id="RHEA:10248"/>
        <dbReference type="ChEBI" id="CHEBI:15377"/>
        <dbReference type="ChEBI" id="CHEBI:15378"/>
        <dbReference type="ChEBI" id="CHEBI:33019"/>
        <dbReference type="ChEBI" id="CHEBI:61555"/>
        <dbReference type="ChEBI" id="CHEBI:246422"/>
        <dbReference type="EC" id="3.6.1.23"/>
    </reaction>
</comment>
<dbReference type="OrthoDB" id="9809956at2"/>
<dbReference type="PANTHER" id="PTHR11241:SF0">
    <property type="entry name" value="DEOXYURIDINE 5'-TRIPHOSPHATE NUCLEOTIDOHYDROLASE"/>
    <property type="match status" value="1"/>
</dbReference>
<feature type="domain" description="dUTPase-like" evidence="6">
    <location>
        <begin position="10"/>
        <end position="138"/>
    </location>
</feature>
<dbReference type="KEGG" id="nth:Nther_1970"/>
<evidence type="ECO:0000256" key="2">
    <source>
        <dbReference type="ARBA" id="ARBA00012379"/>
    </source>
</evidence>
<dbReference type="InParanoid" id="B2A6K7"/>
<dbReference type="GO" id="GO:0004170">
    <property type="term" value="F:dUTP diphosphatase activity"/>
    <property type="evidence" value="ECO:0007669"/>
    <property type="project" value="UniProtKB-EC"/>
</dbReference>
<name>B2A6K7_NATTJ</name>
<evidence type="ECO:0000256" key="5">
    <source>
        <dbReference type="ARBA" id="ARBA00047686"/>
    </source>
</evidence>